<accession>A0ABQ1Q343</accession>
<comment type="caution">
    <text evidence="9">The sequence shown here is derived from an EMBL/GenBank/DDBJ whole genome shotgun (WGS) entry which is preliminary data.</text>
</comment>
<evidence type="ECO:0000256" key="8">
    <source>
        <dbReference type="SAM" id="Phobius"/>
    </source>
</evidence>
<keyword evidence="3" id="KW-1003">Cell membrane</keyword>
<comment type="subcellular location">
    <subcellularLocation>
        <location evidence="1">Cell membrane</location>
        <topology evidence="1">Single-pass membrane protein</topology>
    </subcellularLocation>
    <subcellularLocation>
        <location evidence="7">Cell membrane</location>
        <topology evidence="7">Single-pass type II membrane protein</topology>
    </subcellularLocation>
</comment>
<dbReference type="InterPro" id="IPR003400">
    <property type="entry name" value="ExbD"/>
</dbReference>
<dbReference type="PANTHER" id="PTHR30558:SF13">
    <property type="entry name" value="BIOPOLYMER TRANSPORT PROTEIN EXBD2"/>
    <property type="match status" value="1"/>
</dbReference>
<reference evidence="10" key="1">
    <citation type="journal article" date="2019" name="Int. J. Syst. Evol. Microbiol.">
        <title>The Global Catalogue of Microorganisms (GCM) 10K type strain sequencing project: providing services to taxonomists for standard genome sequencing and annotation.</title>
        <authorList>
            <consortium name="The Broad Institute Genomics Platform"/>
            <consortium name="The Broad Institute Genome Sequencing Center for Infectious Disease"/>
            <person name="Wu L."/>
            <person name="Ma J."/>
        </authorList>
    </citation>
    <scope>NUCLEOTIDE SEQUENCE [LARGE SCALE GENOMIC DNA]</scope>
    <source>
        <strain evidence="10">CGMCC 1.12482</strain>
    </source>
</reference>
<evidence type="ECO:0000256" key="3">
    <source>
        <dbReference type="ARBA" id="ARBA00022475"/>
    </source>
</evidence>
<gene>
    <name evidence="9" type="ORF">GCM10007418_33830</name>
</gene>
<sequence>MRMRRHHAGSDEEAGIDMTPMLDIVFIMLIFFIVTSSFIKESGITVQSPSADSAAEQPKGNILIAVSPDGEIWIDQQQVDVRAVRAAVERMLVDQPDSTVVVQADRDSRSGLVIQVMDQVRLAGVQDVALAATAAAPGGR</sequence>
<comment type="similarity">
    <text evidence="2 7">Belongs to the ExbD/TolR family.</text>
</comment>
<organism evidence="9 10">
    <name type="scientific">Halopseudomonas salina</name>
    <dbReference type="NCBI Taxonomy" id="1323744"/>
    <lineage>
        <taxon>Bacteria</taxon>
        <taxon>Pseudomonadati</taxon>
        <taxon>Pseudomonadota</taxon>
        <taxon>Gammaproteobacteria</taxon>
        <taxon>Pseudomonadales</taxon>
        <taxon>Pseudomonadaceae</taxon>
        <taxon>Halopseudomonas</taxon>
    </lineage>
</organism>
<keyword evidence="5 8" id="KW-1133">Transmembrane helix</keyword>
<evidence type="ECO:0000313" key="9">
    <source>
        <dbReference type="EMBL" id="GGD12047.1"/>
    </source>
</evidence>
<keyword evidence="4 7" id="KW-0812">Transmembrane</keyword>
<name>A0ABQ1Q343_9GAMM</name>
<keyword evidence="7" id="KW-0813">Transport</keyword>
<dbReference type="RefSeq" id="WP_150279309.1">
    <property type="nucleotide sequence ID" value="NZ_BMFF01000010.1"/>
</dbReference>
<protein>
    <submittedName>
        <fullName evidence="9">Biopolymer transporter ExbD</fullName>
    </submittedName>
</protein>
<proteinExistence type="inferred from homology"/>
<evidence type="ECO:0000256" key="2">
    <source>
        <dbReference type="ARBA" id="ARBA00005811"/>
    </source>
</evidence>
<dbReference type="EMBL" id="BMFF01000010">
    <property type="protein sequence ID" value="GGD12047.1"/>
    <property type="molecule type" value="Genomic_DNA"/>
</dbReference>
<keyword evidence="7" id="KW-0653">Protein transport</keyword>
<dbReference type="Pfam" id="PF02472">
    <property type="entry name" value="ExbD"/>
    <property type="match status" value="1"/>
</dbReference>
<evidence type="ECO:0000313" key="10">
    <source>
        <dbReference type="Proteomes" id="UP000638188"/>
    </source>
</evidence>
<evidence type="ECO:0000256" key="6">
    <source>
        <dbReference type="ARBA" id="ARBA00023136"/>
    </source>
</evidence>
<evidence type="ECO:0000256" key="5">
    <source>
        <dbReference type="ARBA" id="ARBA00022989"/>
    </source>
</evidence>
<feature type="transmembrane region" description="Helical" evidence="8">
    <location>
        <begin position="21"/>
        <end position="39"/>
    </location>
</feature>
<evidence type="ECO:0000256" key="7">
    <source>
        <dbReference type="RuleBase" id="RU003879"/>
    </source>
</evidence>
<evidence type="ECO:0000256" key="1">
    <source>
        <dbReference type="ARBA" id="ARBA00004162"/>
    </source>
</evidence>
<evidence type="ECO:0000256" key="4">
    <source>
        <dbReference type="ARBA" id="ARBA00022692"/>
    </source>
</evidence>
<dbReference type="Gene3D" id="3.30.420.270">
    <property type="match status" value="1"/>
</dbReference>
<keyword evidence="10" id="KW-1185">Reference proteome</keyword>
<keyword evidence="6 8" id="KW-0472">Membrane</keyword>
<dbReference type="PANTHER" id="PTHR30558">
    <property type="entry name" value="EXBD MEMBRANE COMPONENT OF PMF-DRIVEN MACROMOLECULE IMPORT SYSTEM"/>
    <property type="match status" value="1"/>
</dbReference>
<dbReference type="Proteomes" id="UP000638188">
    <property type="component" value="Unassembled WGS sequence"/>
</dbReference>